<reference evidence="4" key="1">
    <citation type="submission" date="2022-11" db="UniProtKB">
        <authorList>
            <consortium name="WormBaseParasite"/>
        </authorList>
    </citation>
    <scope>IDENTIFICATION</scope>
</reference>
<accession>A0A915Q2G0</accession>
<dbReference type="WBParaSite" id="sdigi.contig482.g8592.t1">
    <property type="protein sequence ID" value="sdigi.contig482.g8592.t1"/>
    <property type="gene ID" value="sdigi.contig482.g8592"/>
</dbReference>
<protein>
    <submittedName>
        <fullName evidence="4">Uncharacterized protein</fullName>
    </submittedName>
</protein>
<evidence type="ECO:0000313" key="4">
    <source>
        <dbReference type="WBParaSite" id="sdigi.contig482.g8592.t1"/>
    </source>
</evidence>
<sequence>MTNAFAIILPEYLIRCDAECGTVFEKIESNIRPARPPLLYYNHDEDEETKFERILTKIQPVPIKIKTRKLKTRELPTKITAEIVGQKNIVMNDIHGVRIRVIATIKKGGDDNPLANVINYQATKCDKSISKLKLAPKVAIPETWEDQFGNKIVLTDDLKKLKATTEEAIRKEEDKRVVEKRMKQIASMTAISRQEAEYKKELLKDKMKSEAKRMHRNKLLEMLKACKEEEFAVQYTQWSKAKEAEKIIEKSPVVSVYQQLQTATVKQSEIKDKDNMKNQSKISQEDMDNDEAVLSEYLPTATDYYLRGQLVSRPSTDKR</sequence>
<evidence type="ECO:0000256" key="1">
    <source>
        <dbReference type="SAM" id="Coils"/>
    </source>
</evidence>
<evidence type="ECO:0000256" key="2">
    <source>
        <dbReference type="SAM" id="MobiDB-lite"/>
    </source>
</evidence>
<dbReference type="AlphaFoldDB" id="A0A915Q2G0"/>
<feature type="coiled-coil region" evidence="1">
    <location>
        <begin position="155"/>
        <end position="213"/>
    </location>
</feature>
<keyword evidence="1" id="KW-0175">Coiled coil</keyword>
<name>A0A915Q2G0_9BILA</name>
<evidence type="ECO:0000313" key="3">
    <source>
        <dbReference type="Proteomes" id="UP000887581"/>
    </source>
</evidence>
<organism evidence="3 4">
    <name type="scientific">Setaria digitata</name>
    <dbReference type="NCBI Taxonomy" id="48799"/>
    <lineage>
        <taxon>Eukaryota</taxon>
        <taxon>Metazoa</taxon>
        <taxon>Ecdysozoa</taxon>
        <taxon>Nematoda</taxon>
        <taxon>Chromadorea</taxon>
        <taxon>Rhabditida</taxon>
        <taxon>Spirurina</taxon>
        <taxon>Spiruromorpha</taxon>
        <taxon>Filarioidea</taxon>
        <taxon>Setariidae</taxon>
        <taxon>Setaria</taxon>
    </lineage>
</organism>
<keyword evidence="3" id="KW-1185">Reference proteome</keyword>
<proteinExistence type="predicted"/>
<dbReference type="Proteomes" id="UP000887581">
    <property type="component" value="Unplaced"/>
</dbReference>
<feature type="region of interest" description="Disordered" evidence="2">
    <location>
        <begin position="270"/>
        <end position="290"/>
    </location>
</feature>